<feature type="compositionally biased region" description="Basic and acidic residues" evidence="1">
    <location>
        <begin position="257"/>
        <end position="266"/>
    </location>
</feature>
<keyword evidence="2" id="KW-0378">Hydrolase</keyword>
<proteinExistence type="predicted"/>
<feature type="compositionally biased region" description="Basic and acidic residues" evidence="1">
    <location>
        <begin position="211"/>
        <end position="226"/>
    </location>
</feature>
<sequence>MLPLHLLDEDTVEALLAGRPVTPGLAPLAGAVGELRAAARQPVRPSAELAQRMASGDFSGISPAPLLPEPAPHRLRSWLAGVSPRARVVTGAVIVFTGLTAATATGALPGGAQAHMESFIETVTPISFQRDDPAPEPADIEDVRDPGSGRGDSATTEPDDSGTTEDPGSPVTKPPGKPETPPGKPDEPGNPDKPEGKPDEPPGKPDSPPGQEDRPAKPDKPEKPNDGTDAPGNSENSNGAGGSQGNGSGGNGNGNDNENRPDGSGR</sequence>
<protein>
    <submittedName>
        <fullName evidence="2">Membrane peptidoglycan carboxypeptidase</fullName>
    </submittedName>
</protein>
<accession>A0A7W9GQD6</accession>
<feature type="compositionally biased region" description="Basic and acidic residues" evidence="1">
    <location>
        <begin position="184"/>
        <end position="203"/>
    </location>
</feature>
<keyword evidence="3" id="KW-1185">Reference proteome</keyword>
<evidence type="ECO:0000256" key="1">
    <source>
        <dbReference type="SAM" id="MobiDB-lite"/>
    </source>
</evidence>
<feature type="region of interest" description="Disordered" evidence="1">
    <location>
        <begin position="128"/>
        <end position="266"/>
    </location>
</feature>
<dbReference type="EMBL" id="JACHMM010000001">
    <property type="protein sequence ID" value="MBB5787913.1"/>
    <property type="molecule type" value="Genomic_DNA"/>
</dbReference>
<dbReference type="AlphaFoldDB" id="A0A7W9GQD6"/>
<keyword evidence="2" id="KW-0121">Carboxypeptidase</keyword>
<name>A0A7W9GQD6_9ACTN</name>
<dbReference type="GO" id="GO:0004180">
    <property type="term" value="F:carboxypeptidase activity"/>
    <property type="evidence" value="ECO:0007669"/>
    <property type="project" value="UniProtKB-KW"/>
</dbReference>
<dbReference type="RefSeq" id="WP_184822300.1">
    <property type="nucleotide sequence ID" value="NZ_JACHMM010000001.1"/>
</dbReference>
<evidence type="ECO:0000313" key="3">
    <source>
        <dbReference type="Proteomes" id="UP000542813"/>
    </source>
</evidence>
<organism evidence="2 3">
    <name type="scientific">Jiangella mangrovi</name>
    <dbReference type="NCBI Taxonomy" id="1524084"/>
    <lineage>
        <taxon>Bacteria</taxon>
        <taxon>Bacillati</taxon>
        <taxon>Actinomycetota</taxon>
        <taxon>Actinomycetes</taxon>
        <taxon>Jiangellales</taxon>
        <taxon>Jiangellaceae</taxon>
        <taxon>Jiangella</taxon>
    </lineage>
</organism>
<dbReference type="Proteomes" id="UP000542813">
    <property type="component" value="Unassembled WGS sequence"/>
</dbReference>
<reference evidence="2 3" key="1">
    <citation type="submission" date="2020-08" db="EMBL/GenBank/DDBJ databases">
        <title>Sequencing the genomes of 1000 actinobacteria strains.</title>
        <authorList>
            <person name="Klenk H.-P."/>
        </authorList>
    </citation>
    <scope>NUCLEOTIDE SEQUENCE [LARGE SCALE GENOMIC DNA]</scope>
    <source>
        <strain evidence="2 3">DSM 102122</strain>
    </source>
</reference>
<gene>
    <name evidence="2" type="ORF">HD601_002488</name>
</gene>
<evidence type="ECO:0000313" key="2">
    <source>
        <dbReference type="EMBL" id="MBB5787913.1"/>
    </source>
</evidence>
<keyword evidence="2" id="KW-0645">Protease</keyword>
<feature type="compositionally biased region" description="Pro residues" evidence="1">
    <location>
        <begin position="172"/>
        <end position="183"/>
    </location>
</feature>
<feature type="compositionally biased region" description="Gly residues" evidence="1">
    <location>
        <begin position="239"/>
        <end position="253"/>
    </location>
</feature>
<comment type="caution">
    <text evidence="2">The sequence shown here is derived from an EMBL/GenBank/DDBJ whole genome shotgun (WGS) entry which is preliminary data.</text>
</comment>